<proteinExistence type="predicted"/>
<name>A0A1Q4L4C5_BACCE</name>
<dbReference type="SMART" id="SM00530">
    <property type="entry name" value="HTH_XRE"/>
    <property type="match status" value="1"/>
</dbReference>
<dbReference type="AlphaFoldDB" id="A0A1Q4L4C5"/>
<dbReference type="Gene3D" id="1.10.260.40">
    <property type="entry name" value="lambda repressor-like DNA-binding domains"/>
    <property type="match status" value="1"/>
</dbReference>
<accession>A0A1Q4L4C5</accession>
<dbReference type="PANTHER" id="PTHR46558:SF4">
    <property type="entry name" value="DNA-BIDING PHAGE PROTEIN"/>
    <property type="match status" value="1"/>
</dbReference>
<evidence type="ECO:0000259" key="2">
    <source>
        <dbReference type="PROSITE" id="PS50943"/>
    </source>
</evidence>
<dbReference type="CDD" id="cd00093">
    <property type="entry name" value="HTH_XRE"/>
    <property type="match status" value="1"/>
</dbReference>
<comment type="caution">
    <text evidence="3">The sequence shown here is derived from an EMBL/GenBank/DDBJ whole genome shotgun (WGS) entry which is preliminary data.</text>
</comment>
<dbReference type="RefSeq" id="WP_000793155.1">
    <property type="nucleotide sequence ID" value="NZ_MPOM01000042.1"/>
</dbReference>
<evidence type="ECO:0000313" key="3">
    <source>
        <dbReference type="EMBL" id="OKA32006.1"/>
    </source>
</evidence>
<gene>
    <name evidence="3" type="ORF">BJR07_29165</name>
</gene>
<feature type="domain" description="HTH cro/C1-type" evidence="2">
    <location>
        <begin position="4"/>
        <end position="58"/>
    </location>
</feature>
<organism evidence="3 4">
    <name type="scientific">Bacillus cereus</name>
    <dbReference type="NCBI Taxonomy" id="1396"/>
    <lineage>
        <taxon>Bacteria</taxon>
        <taxon>Bacillati</taxon>
        <taxon>Bacillota</taxon>
        <taxon>Bacilli</taxon>
        <taxon>Bacillales</taxon>
        <taxon>Bacillaceae</taxon>
        <taxon>Bacillus</taxon>
        <taxon>Bacillus cereus group</taxon>
    </lineage>
</organism>
<dbReference type="Pfam" id="PF01381">
    <property type="entry name" value="HTH_3"/>
    <property type="match status" value="1"/>
</dbReference>
<dbReference type="Proteomes" id="UP000186535">
    <property type="component" value="Unassembled WGS sequence"/>
</dbReference>
<dbReference type="PANTHER" id="PTHR46558">
    <property type="entry name" value="TRACRIPTIONAL REGULATORY PROTEIN-RELATED-RELATED"/>
    <property type="match status" value="1"/>
</dbReference>
<dbReference type="InterPro" id="IPR001387">
    <property type="entry name" value="Cro/C1-type_HTH"/>
</dbReference>
<reference evidence="3 4" key="1">
    <citation type="submission" date="2016-11" db="EMBL/GenBank/DDBJ databases">
        <title>Identification of Bacillus cereus isolated from egg-white.</title>
        <authorList>
            <person name="Soni A."/>
            <person name="Oey I."/>
            <person name="Silcock P."/>
            <person name="Bremer P."/>
        </authorList>
    </citation>
    <scope>NUCLEOTIDE SEQUENCE [LARGE SCALE GENOMIC DNA]</scope>
    <source>
        <strain evidence="3 4">NZAS03</strain>
    </source>
</reference>
<dbReference type="InterPro" id="IPR010982">
    <property type="entry name" value="Lambda_DNA-bd_dom_sf"/>
</dbReference>
<dbReference type="GO" id="GO:0003677">
    <property type="term" value="F:DNA binding"/>
    <property type="evidence" value="ECO:0007669"/>
    <property type="project" value="UniProtKB-KW"/>
</dbReference>
<keyword evidence="1" id="KW-0238">DNA-binding</keyword>
<evidence type="ECO:0000256" key="1">
    <source>
        <dbReference type="ARBA" id="ARBA00023125"/>
    </source>
</evidence>
<dbReference type="SUPFAM" id="SSF47413">
    <property type="entry name" value="lambda repressor-like DNA-binding domains"/>
    <property type="match status" value="1"/>
</dbReference>
<dbReference type="PROSITE" id="PS50943">
    <property type="entry name" value="HTH_CROC1"/>
    <property type="match status" value="1"/>
</dbReference>
<sequence>MKNLKLLRKLLGFTQKSLGEALGVSNQMVKNWELGLKNPRLENLVSIADTLTQKAREIIEVEYGEVHSEKISIDYLLGRNLDEGTSLLLSRVWEIATYNSKGVKRKSGEEFDGCLKLNASGWIELEHTKKCK</sequence>
<protein>
    <recommendedName>
        <fullName evidence="2">HTH cro/C1-type domain-containing protein</fullName>
    </recommendedName>
</protein>
<dbReference type="EMBL" id="MPON01000025">
    <property type="protein sequence ID" value="OKA32006.1"/>
    <property type="molecule type" value="Genomic_DNA"/>
</dbReference>
<evidence type="ECO:0000313" key="4">
    <source>
        <dbReference type="Proteomes" id="UP000186535"/>
    </source>
</evidence>